<reference evidence="16 17" key="1">
    <citation type="submission" date="2023-03" db="EMBL/GenBank/DDBJ databases">
        <title>Mating type loci evolution in Malassezia.</title>
        <authorList>
            <person name="Coelho M.A."/>
        </authorList>
    </citation>
    <scope>NUCLEOTIDE SEQUENCE [LARGE SCALE GENOMIC DNA]</scope>
    <source>
        <strain evidence="16 17">CBS 13387</strain>
    </source>
</reference>
<keyword evidence="10 14" id="KW-0472">Membrane</keyword>
<evidence type="ECO:0000256" key="10">
    <source>
        <dbReference type="ARBA" id="ARBA00023136"/>
    </source>
</evidence>
<feature type="compositionally biased region" description="Polar residues" evidence="13">
    <location>
        <begin position="428"/>
        <end position="438"/>
    </location>
</feature>
<proteinExistence type="inferred from homology"/>
<evidence type="ECO:0000256" key="1">
    <source>
        <dbReference type="ARBA" id="ARBA00004448"/>
    </source>
</evidence>
<evidence type="ECO:0000256" key="4">
    <source>
        <dbReference type="ARBA" id="ARBA00022692"/>
    </source>
</evidence>
<organism evidence="16 17">
    <name type="scientific">Malassezia arunalokei</name>
    <dbReference type="NCBI Taxonomy" id="1514897"/>
    <lineage>
        <taxon>Eukaryota</taxon>
        <taxon>Fungi</taxon>
        <taxon>Dikarya</taxon>
        <taxon>Basidiomycota</taxon>
        <taxon>Ustilaginomycotina</taxon>
        <taxon>Malasseziomycetes</taxon>
        <taxon>Malasseziales</taxon>
        <taxon>Malasseziaceae</taxon>
        <taxon>Malassezia</taxon>
    </lineage>
</organism>
<dbReference type="InterPro" id="IPR000814">
    <property type="entry name" value="TBP"/>
</dbReference>
<dbReference type="InterPro" id="IPR028055">
    <property type="entry name" value="YidC/Oxa/ALB_C"/>
</dbReference>
<evidence type="ECO:0000259" key="15">
    <source>
        <dbReference type="Pfam" id="PF02096"/>
    </source>
</evidence>
<dbReference type="PANTHER" id="PTHR12428:SF66">
    <property type="entry name" value="MITOCHONDRIAL INNER MEMBRANE PROTEIN OXA1L"/>
    <property type="match status" value="1"/>
</dbReference>
<name>A0AAJ5Z2Q3_9BASI</name>
<keyword evidence="7 14" id="KW-1133">Transmembrane helix</keyword>
<feature type="compositionally biased region" description="Polar residues" evidence="13">
    <location>
        <begin position="455"/>
        <end position="465"/>
    </location>
</feature>
<dbReference type="GO" id="GO:0032979">
    <property type="term" value="P:protein insertion into mitochondrial inner membrane from matrix"/>
    <property type="evidence" value="ECO:0007669"/>
    <property type="project" value="TreeGrafter"/>
</dbReference>
<accession>A0AAJ5Z2Q3</accession>
<dbReference type="Pfam" id="PF00352">
    <property type="entry name" value="TBP"/>
    <property type="match status" value="2"/>
</dbReference>
<evidence type="ECO:0000256" key="6">
    <source>
        <dbReference type="ARBA" id="ARBA00022946"/>
    </source>
</evidence>
<feature type="compositionally biased region" description="Polar residues" evidence="13">
    <location>
        <begin position="478"/>
        <end position="487"/>
    </location>
</feature>
<feature type="region of interest" description="Disordered" evidence="13">
    <location>
        <begin position="428"/>
        <end position="510"/>
    </location>
</feature>
<evidence type="ECO:0000256" key="9">
    <source>
        <dbReference type="ARBA" id="ARBA00023128"/>
    </source>
</evidence>
<keyword evidence="11" id="KW-0804">Transcription</keyword>
<dbReference type="Proteomes" id="UP001217582">
    <property type="component" value="Chromosome 3"/>
</dbReference>
<evidence type="ECO:0000256" key="3">
    <source>
        <dbReference type="ARBA" id="ARBA00009877"/>
    </source>
</evidence>
<evidence type="ECO:0000313" key="17">
    <source>
        <dbReference type="Proteomes" id="UP001217582"/>
    </source>
</evidence>
<evidence type="ECO:0000256" key="12">
    <source>
        <dbReference type="RuleBase" id="RU003945"/>
    </source>
</evidence>
<comment type="subcellular location">
    <subcellularLocation>
        <location evidence="12">Membrane</location>
        <topology evidence="12">Multi-pass membrane protein</topology>
    </subcellularLocation>
    <subcellularLocation>
        <location evidence="1">Mitochondrion inner membrane</location>
        <topology evidence="1">Multi-pass membrane protein</topology>
    </subcellularLocation>
</comment>
<feature type="compositionally biased region" description="Basic and acidic residues" evidence="13">
    <location>
        <begin position="490"/>
        <end position="503"/>
    </location>
</feature>
<keyword evidence="4 12" id="KW-0812">Transmembrane</keyword>
<evidence type="ECO:0000256" key="13">
    <source>
        <dbReference type="SAM" id="MobiDB-lite"/>
    </source>
</evidence>
<dbReference type="Pfam" id="PF02096">
    <property type="entry name" value="60KD_IMP"/>
    <property type="match status" value="1"/>
</dbReference>
<dbReference type="SUPFAM" id="SSF55945">
    <property type="entry name" value="TATA-box binding protein-like"/>
    <property type="match status" value="2"/>
</dbReference>
<protein>
    <recommendedName>
        <fullName evidence="15">Membrane insertase YidC/Oxa/ALB C-terminal domain-containing protein</fullName>
    </recommendedName>
</protein>
<dbReference type="NCBIfam" id="TIGR03592">
    <property type="entry name" value="yidC_oxa1_cterm"/>
    <property type="match status" value="1"/>
</dbReference>
<keyword evidence="5" id="KW-0999">Mitochondrion inner membrane</keyword>
<dbReference type="GO" id="GO:0032977">
    <property type="term" value="F:membrane insertase activity"/>
    <property type="evidence" value="ECO:0007669"/>
    <property type="project" value="InterPro"/>
</dbReference>
<dbReference type="GO" id="GO:0006352">
    <property type="term" value="P:DNA-templated transcription initiation"/>
    <property type="evidence" value="ECO:0007669"/>
    <property type="project" value="InterPro"/>
</dbReference>
<evidence type="ECO:0000256" key="2">
    <source>
        <dbReference type="ARBA" id="ARBA00005560"/>
    </source>
</evidence>
<keyword evidence="6" id="KW-0809">Transit peptide</keyword>
<dbReference type="AlphaFoldDB" id="A0AAJ5Z2Q3"/>
<evidence type="ECO:0000256" key="7">
    <source>
        <dbReference type="ARBA" id="ARBA00022989"/>
    </source>
</evidence>
<evidence type="ECO:0000313" key="16">
    <source>
        <dbReference type="EMBL" id="WFD15980.1"/>
    </source>
</evidence>
<comment type="similarity">
    <text evidence="2">Belongs to the TBP family.</text>
</comment>
<comment type="similarity">
    <text evidence="3 12">Belongs to the OXA1/ALB3/YidC family.</text>
</comment>
<dbReference type="Gene3D" id="3.30.310.10">
    <property type="entry name" value="TATA-Binding Protein"/>
    <property type="match status" value="2"/>
</dbReference>
<dbReference type="GO" id="GO:0003677">
    <property type="term" value="F:DNA binding"/>
    <property type="evidence" value="ECO:0007669"/>
    <property type="project" value="UniProtKB-KW"/>
</dbReference>
<evidence type="ECO:0000256" key="14">
    <source>
        <dbReference type="SAM" id="Phobius"/>
    </source>
</evidence>
<dbReference type="PANTHER" id="PTHR12428">
    <property type="entry name" value="OXA1"/>
    <property type="match status" value="1"/>
</dbReference>
<sequence>MRIREPKTTALIFASGKMVITGAKSEDDSRLASRKYARIIQKLGFEARFSEFKIQNIVGSCDVRFPIRLEGLAYSHGVYSSYEPELFPGLIYPKTTNEDARKAIFEHGEALASSVKNASHDVQENLTDVGLSIHDRIAHAESAISSAVGHESEAISQAAETASTELKALGLGGYSPSGLLQQLLDAVQYYTDLPWWATIIAVTCGIRLAIAPLIVYVQGNSIRLSNIQPQMQDMIKDMEYAKSTGNQQEMQSAAMKVRKLLSDNNCSPFKSLLLPLVQMPVFLSFYFALDRLAKAPLPALTTGGVAWFPDLTVADPYYALPAISTVMTLLVLETGAETGTTAMNQSQQARIVKYILRGVTVLAAWFISSFPSALLLYWSTTNTFSLAQLLLLRTRFMKRLLRLPTKIEHPVKPHVKQKSFMENIRSSMNNARSNSGGYASSRRPEPASLHRKSDNTSQNLNQSRSRALDALMADTTKSKQQPSNVANEVNHAEKQSRLAAARERRLRQRN</sequence>
<feature type="domain" description="Membrane insertase YidC/Oxa/ALB C-terminal" evidence="15">
    <location>
        <begin position="195"/>
        <end position="392"/>
    </location>
</feature>
<evidence type="ECO:0000256" key="8">
    <source>
        <dbReference type="ARBA" id="ARBA00023125"/>
    </source>
</evidence>
<evidence type="ECO:0000256" key="11">
    <source>
        <dbReference type="ARBA" id="ARBA00023163"/>
    </source>
</evidence>
<evidence type="ECO:0000256" key="5">
    <source>
        <dbReference type="ARBA" id="ARBA00022792"/>
    </source>
</evidence>
<gene>
    <name evidence="16" type="ORF">MARU1_002012</name>
</gene>
<dbReference type="InterPro" id="IPR001708">
    <property type="entry name" value="YidC/ALB3/OXA1/COX18"/>
</dbReference>
<keyword evidence="9" id="KW-0496">Mitochondrion</keyword>
<dbReference type="CDD" id="cd20069">
    <property type="entry name" value="5TM_Oxa1-like"/>
    <property type="match status" value="1"/>
</dbReference>
<dbReference type="EMBL" id="CP119918">
    <property type="protein sequence ID" value="WFD15980.1"/>
    <property type="molecule type" value="Genomic_DNA"/>
</dbReference>
<feature type="transmembrane region" description="Helical" evidence="14">
    <location>
        <begin position="195"/>
        <end position="217"/>
    </location>
</feature>
<keyword evidence="8" id="KW-0238">DNA-binding</keyword>
<dbReference type="PRINTS" id="PR00686">
    <property type="entry name" value="TIFACTORIID"/>
</dbReference>
<dbReference type="InterPro" id="IPR012295">
    <property type="entry name" value="TBP_dom_sf"/>
</dbReference>
<dbReference type="GO" id="GO:0005743">
    <property type="term" value="C:mitochondrial inner membrane"/>
    <property type="evidence" value="ECO:0007669"/>
    <property type="project" value="UniProtKB-SubCell"/>
</dbReference>
<keyword evidence="17" id="KW-1185">Reference proteome</keyword>